<proteinExistence type="predicted"/>
<comment type="caution">
    <text evidence="1">The sequence shown here is derived from an EMBL/GenBank/DDBJ whole genome shotgun (WGS) entry which is preliminary data.</text>
</comment>
<name>A0A834JZA3_VESGE</name>
<organism evidence="1 2">
    <name type="scientific">Vespula germanica</name>
    <name type="common">German yellow jacket</name>
    <name type="synonym">Paravespula germanica</name>
    <dbReference type="NCBI Taxonomy" id="30212"/>
    <lineage>
        <taxon>Eukaryota</taxon>
        <taxon>Metazoa</taxon>
        <taxon>Ecdysozoa</taxon>
        <taxon>Arthropoda</taxon>
        <taxon>Hexapoda</taxon>
        <taxon>Insecta</taxon>
        <taxon>Pterygota</taxon>
        <taxon>Neoptera</taxon>
        <taxon>Endopterygota</taxon>
        <taxon>Hymenoptera</taxon>
        <taxon>Apocrita</taxon>
        <taxon>Aculeata</taxon>
        <taxon>Vespoidea</taxon>
        <taxon>Vespidae</taxon>
        <taxon>Vespinae</taxon>
        <taxon>Vespula</taxon>
    </lineage>
</organism>
<sequence>MVGRSLGRCSSNSSVVVVVAKAAAGNDSTNDKMLMCKHEYERLSCLFGKAQDFSVYPRFLSAPPPLPPPLPLSSSATDDVL</sequence>
<dbReference type="AlphaFoldDB" id="A0A834JZA3"/>
<protein>
    <submittedName>
        <fullName evidence="1">Uncharacterized protein</fullName>
    </submittedName>
</protein>
<dbReference type="EMBL" id="JACSDZ010000009">
    <property type="protein sequence ID" value="KAF7395744.1"/>
    <property type="molecule type" value="Genomic_DNA"/>
</dbReference>
<reference evidence="1" key="1">
    <citation type="journal article" date="2020" name="G3 (Bethesda)">
        <title>High-Quality Assemblies for Three Invasive Social Wasps from the &lt;i&gt;Vespula&lt;/i&gt; Genus.</title>
        <authorList>
            <person name="Harrop T.W.R."/>
            <person name="Guhlin J."/>
            <person name="McLaughlin G.M."/>
            <person name="Permina E."/>
            <person name="Stockwell P."/>
            <person name="Gilligan J."/>
            <person name="Le Lec M.F."/>
            <person name="Gruber M.A.M."/>
            <person name="Quinn O."/>
            <person name="Lovegrove M."/>
            <person name="Duncan E.J."/>
            <person name="Remnant E.J."/>
            <person name="Van Eeckhoven J."/>
            <person name="Graham B."/>
            <person name="Knapp R.A."/>
            <person name="Langford K.W."/>
            <person name="Kronenberg Z."/>
            <person name="Press M.O."/>
            <person name="Eacker S.M."/>
            <person name="Wilson-Rankin E.E."/>
            <person name="Purcell J."/>
            <person name="Lester P.J."/>
            <person name="Dearden P.K."/>
        </authorList>
    </citation>
    <scope>NUCLEOTIDE SEQUENCE</scope>
    <source>
        <strain evidence="1">Linc-1</strain>
    </source>
</reference>
<gene>
    <name evidence="1" type="ORF">HZH68_009794</name>
</gene>
<accession>A0A834JZA3</accession>
<evidence type="ECO:0000313" key="1">
    <source>
        <dbReference type="EMBL" id="KAF7395744.1"/>
    </source>
</evidence>
<evidence type="ECO:0000313" key="2">
    <source>
        <dbReference type="Proteomes" id="UP000617340"/>
    </source>
</evidence>
<dbReference type="Proteomes" id="UP000617340">
    <property type="component" value="Unassembled WGS sequence"/>
</dbReference>
<keyword evidence="2" id="KW-1185">Reference proteome</keyword>